<evidence type="ECO:0000259" key="1">
    <source>
        <dbReference type="Pfam" id="PF01073"/>
    </source>
</evidence>
<dbReference type="GO" id="GO:0016616">
    <property type="term" value="F:oxidoreductase activity, acting on the CH-OH group of donors, NAD or NADP as acceptor"/>
    <property type="evidence" value="ECO:0007669"/>
    <property type="project" value="InterPro"/>
</dbReference>
<name>T1GQ78_MEGSC</name>
<reference evidence="3" key="1">
    <citation type="submission" date="2013-02" db="EMBL/GenBank/DDBJ databases">
        <authorList>
            <person name="Hughes D."/>
        </authorList>
    </citation>
    <scope>NUCLEOTIDE SEQUENCE</scope>
    <source>
        <strain>Durham</strain>
        <strain evidence="3">NC isolate 2 -- Noor lab</strain>
    </source>
</reference>
<dbReference type="InterPro" id="IPR002225">
    <property type="entry name" value="3Beta_OHSteriod_DH/Estase"/>
</dbReference>
<feature type="domain" description="3-beta hydroxysteroid dehydrogenase/isomerase" evidence="1">
    <location>
        <begin position="10"/>
        <end position="104"/>
    </location>
</feature>
<dbReference type="GO" id="GO:0006694">
    <property type="term" value="P:steroid biosynthetic process"/>
    <property type="evidence" value="ECO:0007669"/>
    <property type="project" value="InterPro"/>
</dbReference>
<keyword evidence="3" id="KW-1185">Reference proteome</keyword>
<dbReference type="EnsemblMetazoa" id="MESCA005781-RA">
    <property type="protein sequence ID" value="MESCA005781-PA"/>
    <property type="gene ID" value="MESCA005781"/>
</dbReference>
<dbReference type="Gene3D" id="3.40.50.720">
    <property type="entry name" value="NAD(P)-binding Rossmann-like Domain"/>
    <property type="match status" value="1"/>
</dbReference>
<dbReference type="EMBL" id="CAQQ02138868">
    <property type="status" value="NOT_ANNOTATED_CDS"/>
    <property type="molecule type" value="Genomic_DNA"/>
</dbReference>
<protein>
    <recommendedName>
        <fullName evidence="1">3-beta hydroxysteroid dehydrogenase/isomerase domain-containing protein</fullName>
    </recommendedName>
</protein>
<evidence type="ECO:0000313" key="2">
    <source>
        <dbReference type="EnsemblMetazoa" id="MESCA005781-PA"/>
    </source>
</evidence>
<dbReference type="Proteomes" id="UP000015102">
    <property type="component" value="Unassembled WGS sequence"/>
</dbReference>
<dbReference type="InterPro" id="IPR036291">
    <property type="entry name" value="NAD(P)-bd_dom_sf"/>
</dbReference>
<dbReference type="STRING" id="36166.T1GQ78"/>
<sequence>MTRSNEEIVLITGGSGFLGQHIIKLLLQEKDNFGIKEIRSIDLKPYTNEIGHPKSKDLITYIGDVCKSETLEKAFIGVSTVFHCAAIVSIQYPPDYDQLERVNVDDNIGA</sequence>
<reference evidence="2" key="2">
    <citation type="submission" date="2015-06" db="UniProtKB">
        <authorList>
            <consortium name="EnsemblMetazoa"/>
        </authorList>
    </citation>
    <scope>IDENTIFICATION</scope>
</reference>
<dbReference type="Pfam" id="PF01073">
    <property type="entry name" value="3Beta_HSD"/>
    <property type="match status" value="1"/>
</dbReference>
<organism evidence="2 3">
    <name type="scientific">Megaselia scalaris</name>
    <name type="common">Humpbacked fly</name>
    <name type="synonym">Phora scalaris</name>
    <dbReference type="NCBI Taxonomy" id="36166"/>
    <lineage>
        <taxon>Eukaryota</taxon>
        <taxon>Metazoa</taxon>
        <taxon>Ecdysozoa</taxon>
        <taxon>Arthropoda</taxon>
        <taxon>Hexapoda</taxon>
        <taxon>Insecta</taxon>
        <taxon>Pterygota</taxon>
        <taxon>Neoptera</taxon>
        <taxon>Endopterygota</taxon>
        <taxon>Diptera</taxon>
        <taxon>Brachycera</taxon>
        <taxon>Muscomorpha</taxon>
        <taxon>Platypezoidea</taxon>
        <taxon>Phoridae</taxon>
        <taxon>Megaseliini</taxon>
        <taxon>Megaselia</taxon>
    </lineage>
</organism>
<evidence type="ECO:0000313" key="3">
    <source>
        <dbReference type="Proteomes" id="UP000015102"/>
    </source>
</evidence>
<accession>T1GQ78</accession>
<dbReference type="SUPFAM" id="SSF51735">
    <property type="entry name" value="NAD(P)-binding Rossmann-fold domains"/>
    <property type="match status" value="1"/>
</dbReference>
<dbReference type="HOGENOM" id="CLU_171334_0_0_1"/>
<dbReference type="AlphaFoldDB" id="T1GQ78"/>
<proteinExistence type="predicted"/>